<dbReference type="RefSeq" id="WP_062593004.1">
    <property type="nucleotide sequence ID" value="NZ_LQZQ01000049.1"/>
</dbReference>
<reference evidence="2" key="1">
    <citation type="submission" date="2016-01" db="EMBL/GenBank/DDBJ databases">
        <title>Genome sequencing of Roseivirga ehrenbergii KMM 6017.</title>
        <authorList>
            <person name="Selvaratnam C."/>
            <person name="Thevarajoo S."/>
            <person name="Goh K.M."/>
            <person name="Ee R."/>
            <person name="Chan K.-G."/>
            <person name="Chong C.S."/>
        </authorList>
    </citation>
    <scope>NUCLEOTIDE SEQUENCE [LARGE SCALE GENOMIC DNA]</scope>
    <source>
        <strain evidence="2">KMM 6017</strain>
    </source>
</reference>
<evidence type="ECO:0000313" key="2">
    <source>
        <dbReference type="EMBL" id="KYG72079.1"/>
    </source>
</evidence>
<keyword evidence="1" id="KW-1133">Transmembrane helix</keyword>
<evidence type="ECO:0000313" key="3">
    <source>
        <dbReference type="Proteomes" id="UP000075583"/>
    </source>
</evidence>
<evidence type="ECO:0000256" key="1">
    <source>
        <dbReference type="SAM" id="Phobius"/>
    </source>
</evidence>
<keyword evidence="1" id="KW-0472">Membrane</keyword>
<comment type="caution">
    <text evidence="2">The sequence shown here is derived from an EMBL/GenBank/DDBJ whole genome shotgun (WGS) entry which is preliminary data.</text>
</comment>
<organism evidence="2 3">
    <name type="scientific">Roseivirga ehrenbergii (strain DSM 102268 / JCM 13514 / KCTC 12282 / NCIMB 14502 / KMM 6017)</name>
    <dbReference type="NCBI Taxonomy" id="279360"/>
    <lineage>
        <taxon>Bacteria</taxon>
        <taxon>Pseudomonadati</taxon>
        <taxon>Bacteroidota</taxon>
        <taxon>Cytophagia</taxon>
        <taxon>Cytophagales</taxon>
        <taxon>Roseivirgaceae</taxon>
        <taxon>Roseivirga</taxon>
    </lineage>
</organism>
<dbReference type="AlphaFoldDB" id="A0A150X022"/>
<dbReference type="STRING" id="279360.MB14_08480"/>
<keyword evidence="3" id="KW-1185">Reference proteome</keyword>
<accession>A0A150X022</accession>
<protein>
    <submittedName>
        <fullName evidence="2">Uncharacterized protein</fullName>
    </submittedName>
</protein>
<proteinExistence type="predicted"/>
<dbReference type="Proteomes" id="UP000075583">
    <property type="component" value="Unassembled WGS sequence"/>
</dbReference>
<feature type="transmembrane region" description="Helical" evidence="1">
    <location>
        <begin position="6"/>
        <end position="22"/>
    </location>
</feature>
<name>A0A150X022_ROSEK</name>
<dbReference type="EMBL" id="LQZQ01000049">
    <property type="protein sequence ID" value="KYG72079.1"/>
    <property type="molecule type" value="Genomic_DNA"/>
</dbReference>
<gene>
    <name evidence="2" type="ORF">MB14_08480</name>
</gene>
<keyword evidence="1" id="KW-0812">Transmembrane</keyword>
<sequence length="84" mass="9715">MTYKIISGFFVSVAIIAGLWVNRSKPQVVETQLPPAFEEFDKDNTTIYIDGENVVIESNGMPKRTRYLNKNLIIFQKTTSFRRQ</sequence>